<reference evidence="2" key="2">
    <citation type="submission" date="2020-09" db="EMBL/GenBank/DDBJ databases">
        <authorList>
            <person name="Sun Q."/>
            <person name="Zhou Y."/>
        </authorList>
    </citation>
    <scope>NUCLEOTIDE SEQUENCE</scope>
    <source>
        <strain evidence="2">CGMCC 1.12214</strain>
    </source>
</reference>
<reference evidence="2" key="1">
    <citation type="journal article" date="2014" name="Int. J. Syst. Evol. Microbiol.">
        <title>Complete genome sequence of Corynebacterium casei LMG S-19264T (=DSM 44701T), isolated from a smear-ripened cheese.</title>
        <authorList>
            <consortium name="US DOE Joint Genome Institute (JGI-PGF)"/>
            <person name="Walter F."/>
            <person name="Albersmeier A."/>
            <person name="Kalinowski J."/>
            <person name="Ruckert C."/>
        </authorList>
    </citation>
    <scope>NUCLEOTIDE SEQUENCE</scope>
    <source>
        <strain evidence="2">CGMCC 1.12214</strain>
    </source>
</reference>
<keyword evidence="3" id="KW-1185">Reference proteome</keyword>
<dbReference type="SUPFAM" id="SSF55729">
    <property type="entry name" value="Acyl-CoA N-acyltransferases (Nat)"/>
    <property type="match status" value="1"/>
</dbReference>
<sequence length="363" mass="38979">MIVTPAAASPVRVAAFGAADAAPPMAAWRTLAAQGDDRNPFWEPAFALPAATLPGVAPPLFVACWRGERMTALLALERPRLGAASPLLRAWSHDQAVLGAPLLDPLHGAEDIGVALRWLQSRHRLAGALLWRWMPEDGPAAAALAAAGARPVRLDAHERAALANASPLPVKKRKELGRLRRRLAEQGRLESVSAAAPDDVETACTAFAALEARGWKGRRGSAFASHPDRLRFLQAVTQGLARDGGCRIDRLTLDGETIAAGVLLGGGPRALYWKTTYDERFAAFSPGVLLTVDVTDRQLADSSVRLTDSCAVAHHPMIDRLWAGRVRVSDWWIPLGPTSTAMLATERARRALRATAKRMLGRG</sequence>
<protein>
    <recommendedName>
        <fullName evidence="1">BioF2-like acetyltransferase domain-containing protein</fullName>
    </recommendedName>
</protein>
<dbReference type="InterPro" id="IPR016181">
    <property type="entry name" value="Acyl_CoA_acyltransferase"/>
</dbReference>
<dbReference type="Pfam" id="PF13480">
    <property type="entry name" value="Acetyltransf_6"/>
    <property type="match status" value="1"/>
</dbReference>
<comment type="caution">
    <text evidence="2">The sequence shown here is derived from an EMBL/GenBank/DDBJ whole genome shotgun (WGS) entry which is preliminary data.</text>
</comment>
<feature type="domain" description="BioF2-like acetyltransferase" evidence="1">
    <location>
        <begin position="171"/>
        <end position="301"/>
    </location>
</feature>
<organism evidence="2 3">
    <name type="scientific">Alsobacter metallidurans</name>
    <dbReference type="NCBI Taxonomy" id="340221"/>
    <lineage>
        <taxon>Bacteria</taxon>
        <taxon>Pseudomonadati</taxon>
        <taxon>Pseudomonadota</taxon>
        <taxon>Alphaproteobacteria</taxon>
        <taxon>Hyphomicrobiales</taxon>
        <taxon>Alsobacteraceae</taxon>
        <taxon>Alsobacter</taxon>
    </lineage>
</organism>
<dbReference type="EMBL" id="BMES01000003">
    <property type="protein sequence ID" value="GGH31380.1"/>
    <property type="molecule type" value="Genomic_DNA"/>
</dbReference>
<proteinExistence type="predicted"/>
<dbReference type="RefSeq" id="WP_188519827.1">
    <property type="nucleotide sequence ID" value="NZ_BMES01000003.1"/>
</dbReference>
<accession>A0A917IAS4</accession>
<evidence type="ECO:0000313" key="2">
    <source>
        <dbReference type="EMBL" id="GGH31380.1"/>
    </source>
</evidence>
<gene>
    <name evidence="2" type="ORF">GCM10007036_42540</name>
</gene>
<dbReference type="Proteomes" id="UP000603912">
    <property type="component" value="Unassembled WGS sequence"/>
</dbReference>
<dbReference type="InterPro" id="IPR038740">
    <property type="entry name" value="BioF2-like_GNAT_dom"/>
</dbReference>
<name>A0A917IAS4_9HYPH</name>
<evidence type="ECO:0000259" key="1">
    <source>
        <dbReference type="Pfam" id="PF13480"/>
    </source>
</evidence>
<evidence type="ECO:0000313" key="3">
    <source>
        <dbReference type="Proteomes" id="UP000603912"/>
    </source>
</evidence>
<dbReference type="AlphaFoldDB" id="A0A917IAS4"/>